<protein>
    <submittedName>
        <fullName evidence="1">Tetratricopeptide repeat protein</fullName>
    </submittedName>
</protein>
<dbReference type="Proteomes" id="UP000616151">
    <property type="component" value="Unassembled WGS sequence"/>
</dbReference>
<evidence type="ECO:0000313" key="2">
    <source>
        <dbReference type="Proteomes" id="UP000616151"/>
    </source>
</evidence>
<reference evidence="1" key="1">
    <citation type="submission" date="2021-01" db="EMBL/GenBank/DDBJ databases">
        <authorList>
            <person name="Sun Q."/>
        </authorList>
    </citation>
    <scope>NUCLEOTIDE SEQUENCE</scope>
    <source>
        <strain evidence="1">YIM B02566</strain>
    </source>
</reference>
<dbReference type="EMBL" id="JAENHL010000007">
    <property type="protein sequence ID" value="MBK1868533.1"/>
    <property type="molecule type" value="Genomic_DNA"/>
</dbReference>
<organism evidence="1 2">
    <name type="scientific">Taklimakanibacter albus</name>
    <dbReference type="NCBI Taxonomy" id="2800327"/>
    <lineage>
        <taxon>Bacteria</taxon>
        <taxon>Pseudomonadati</taxon>
        <taxon>Pseudomonadota</taxon>
        <taxon>Alphaproteobacteria</taxon>
        <taxon>Hyphomicrobiales</taxon>
        <taxon>Aestuariivirgaceae</taxon>
        <taxon>Taklimakanibacter</taxon>
    </lineage>
</organism>
<evidence type="ECO:0000313" key="1">
    <source>
        <dbReference type="EMBL" id="MBK1868533.1"/>
    </source>
</evidence>
<proteinExistence type="predicted"/>
<comment type="caution">
    <text evidence="1">The sequence shown here is derived from an EMBL/GenBank/DDBJ whole genome shotgun (WGS) entry which is preliminary data.</text>
</comment>
<gene>
    <name evidence="1" type="ORF">JHL16_19415</name>
</gene>
<sequence>MAQNLTAALSLEQLLSSAEDALRNGLFAAAESVCADILAKQPDNARALYIRGACLVRQAKRRAGLRDLEKAAKLAPHDPAILLELCRGLLAEGAPAEAEKRLREAVGQFDRAPEILRDCAELFMRLGHHGEAIPMLDRTLFANPADAAAFNMRGYALQQLGDHQRAVGNFTRALVLQPGFHHAANNRGNSLQAQGRLAEALKDYDFTLAVDPAYVHAWNNRAKVLQQMGREEEARVSSARAAALAPRSSAANGV</sequence>
<name>A0ACC5R7I2_9HYPH</name>
<accession>A0ACC5R7I2</accession>
<keyword evidence="2" id="KW-1185">Reference proteome</keyword>